<comment type="caution">
    <text evidence="1">The sequence shown here is derived from an EMBL/GenBank/DDBJ whole genome shotgun (WGS) entry which is preliminary data.</text>
</comment>
<dbReference type="Proteomes" id="UP001165064">
    <property type="component" value="Unassembled WGS sequence"/>
</dbReference>
<organism evidence="1 2">
    <name type="scientific">Ambrosiozyma monospora</name>
    <name type="common">Yeast</name>
    <name type="synonym">Endomycopsis monosporus</name>
    <dbReference type="NCBI Taxonomy" id="43982"/>
    <lineage>
        <taxon>Eukaryota</taxon>
        <taxon>Fungi</taxon>
        <taxon>Dikarya</taxon>
        <taxon>Ascomycota</taxon>
        <taxon>Saccharomycotina</taxon>
        <taxon>Pichiomycetes</taxon>
        <taxon>Pichiales</taxon>
        <taxon>Pichiaceae</taxon>
        <taxon>Ambrosiozyma</taxon>
    </lineage>
</organism>
<evidence type="ECO:0000313" key="2">
    <source>
        <dbReference type="Proteomes" id="UP001165064"/>
    </source>
</evidence>
<gene>
    <name evidence="1" type="ORF">Amon02_000060600</name>
</gene>
<reference evidence="1" key="1">
    <citation type="submission" date="2023-04" db="EMBL/GenBank/DDBJ databases">
        <title>Ambrosiozyma monospora NBRC 10751.</title>
        <authorList>
            <person name="Ichikawa N."/>
            <person name="Sato H."/>
            <person name="Tonouchi N."/>
        </authorList>
    </citation>
    <scope>NUCLEOTIDE SEQUENCE</scope>
    <source>
        <strain evidence="1">NBRC 10751</strain>
    </source>
</reference>
<evidence type="ECO:0000313" key="1">
    <source>
        <dbReference type="EMBL" id="GME71508.1"/>
    </source>
</evidence>
<keyword evidence="2" id="KW-1185">Reference proteome</keyword>
<name>A0ACB5SSL3_AMBMO</name>
<protein>
    <submittedName>
        <fullName evidence="1">Unnamed protein product</fullName>
    </submittedName>
</protein>
<accession>A0ACB5SSL3</accession>
<proteinExistence type="predicted"/>
<dbReference type="EMBL" id="BSXS01000223">
    <property type="protein sequence ID" value="GME71508.1"/>
    <property type="molecule type" value="Genomic_DNA"/>
</dbReference>
<sequence length="313" mass="36100">MAVSNPNPIETGIKLASSLVPEIQCIILKFVIEDFVCFIEGITEAFSDHTITSCSNNVQAQLLSLTGYDDLLDDIICMAINELDLTLNLFDYKRQHKHAPFIDEFINFVTSRSVKLKRVNVWTDFDSSVEQLTNPNTMKLLESHSDGVRLMFFAHKIPTNCFYFNFVNILDCSLNEFSELLTWGSNKLTSLTKFSVRLFDMRELSRLEKAMKHLPPSVKKLYVHYSDFAGSEESYVDFLSQASTFITKHSHLSIQFDIFFTRIQIKTNWRLDSKKQIPLPLLLPTTYPKNINEVDKIAQWCSVPDQLTHMFQL</sequence>